<comment type="caution">
    <text evidence="3">The sequence shown here is derived from an EMBL/GenBank/DDBJ whole genome shotgun (WGS) entry which is preliminary data.</text>
</comment>
<dbReference type="InterPro" id="IPR041558">
    <property type="entry name" value="MucBP_2"/>
</dbReference>
<proteinExistence type="predicted"/>
<name>A0A6B2FUS8_9LACO</name>
<sequence length="615" mass="69102">MINLLNIFSKKRKIIINFVDSDNKNQIITNKSFFGKKGKQINIDLGSIIDELQNHGYQIPSNFDRKMALTFGKKDNIVNISVAHQKKIIDVNHITKNFPLNQVKRTIKQIVHYSGAGSRTPIDNVNSVEFCRTLEIDAVTKEIVSKTAWVSNTNTFLKIGVPTLPGYVPDKTTVGGKKIVPDDGNQKYFVKYKLNEHPSTNKQAAIIQYVNLTANNAIVKTTKLEGEPNFPINYDINNDLNDLIARGFKLVDNGFNGKGIQFFGNNDSYVPVFIVTLRRDEIIVDSAHPYQKVDPEEYRKDITFTIKFSGAGKQTPENIIKTKHLQRKVLFSLVLNKIVENNTYPTEWKTVKKDFTDKIQVPVVKGYHSNLSQIETENITNSKSEIKVSYIRNNKIIPIDEDGKLIPTKEALYLATDPDDPTKLCTKQIIPQIPGYKSNYKIITLSNSNKDIKVIYKKIAADSKESQSDVYTASSTNDQIAIVNFIDLDHEGKQITSSGPLIGKPNENITDLYSTSIPIAGLEKAGYHVIFNNFDGNNKIQKFDGNDLTTQVFTVGLSKNSEQNMQLQQLKSSVNELIGQKSNNLSNPVVANLMNVLKSLIDLISILNKDNKNKN</sequence>
<reference evidence="3" key="1">
    <citation type="submission" date="2020-01" db="EMBL/GenBank/DDBJ databases">
        <title>Vaginal microbiome of pregnant Indian women: Insights into the genome of dominants Lactobacillus species.</title>
        <authorList>
            <person name="Das B."/>
            <person name="Mehta O."/>
            <person name="Ghosh T.S."/>
            <person name="Kothidar A."/>
            <person name="Gowtham M.R."/>
            <person name="Mitra R."/>
            <person name="Kshetrapal P."/>
            <person name="Wadhwa N."/>
            <person name="Thiruvengadam R."/>
            <person name="Nair G.B."/>
            <person name="Bhatnagar S."/>
            <person name="Das B."/>
        </authorList>
    </citation>
    <scope>NUCLEOTIDE SEQUENCE</scope>
    <source>
        <strain evidence="3">Indica</strain>
    </source>
</reference>
<feature type="domain" description="Mucin binding" evidence="1">
    <location>
        <begin position="13"/>
        <end position="78"/>
    </location>
</feature>
<feature type="domain" description="Mub B2-like" evidence="2">
    <location>
        <begin position="294"/>
        <end position="391"/>
    </location>
</feature>
<evidence type="ECO:0000313" key="3">
    <source>
        <dbReference type="EMBL" id="NDJ74235.1"/>
    </source>
</evidence>
<dbReference type="Pfam" id="PF17966">
    <property type="entry name" value="Muc_B2"/>
    <property type="match status" value="2"/>
</dbReference>
<evidence type="ECO:0000259" key="2">
    <source>
        <dbReference type="Pfam" id="PF17966"/>
    </source>
</evidence>
<accession>A0A6B2FUS8</accession>
<gene>
    <name evidence="3" type="ORF">GWG61_07045</name>
</gene>
<dbReference type="AlphaFoldDB" id="A0A6B2FUS8"/>
<feature type="domain" description="Mucin binding" evidence="1">
    <location>
        <begin position="203"/>
        <end position="277"/>
    </location>
</feature>
<dbReference type="RefSeq" id="WP_162014142.1">
    <property type="nucleotide sequence ID" value="NZ_CAZZQF010000001.1"/>
</dbReference>
<dbReference type="EMBL" id="JAADJO010000015">
    <property type="protein sequence ID" value="NDJ74235.1"/>
    <property type="molecule type" value="Genomic_DNA"/>
</dbReference>
<organism evidence="3">
    <name type="scientific">Lactobacillus paragasseri</name>
    <dbReference type="NCBI Taxonomy" id="2107999"/>
    <lineage>
        <taxon>Bacteria</taxon>
        <taxon>Bacillati</taxon>
        <taxon>Bacillota</taxon>
        <taxon>Bacilli</taxon>
        <taxon>Lactobacillales</taxon>
        <taxon>Lactobacillaceae</taxon>
        <taxon>Lactobacillus</taxon>
    </lineage>
</organism>
<evidence type="ECO:0000259" key="1">
    <source>
        <dbReference type="Pfam" id="PF17965"/>
    </source>
</evidence>
<dbReference type="Gene3D" id="3.10.20.470">
    <property type="match status" value="3"/>
</dbReference>
<dbReference type="Gene3D" id="2.60.40.4300">
    <property type="match status" value="2"/>
</dbReference>
<protein>
    <submittedName>
        <fullName evidence="3">Adhesin</fullName>
    </submittedName>
</protein>
<dbReference type="Pfam" id="PF17965">
    <property type="entry name" value="MucBP_2"/>
    <property type="match status" value="3"/>
</dbReference>
<feature type="domain" description="Mucin binding" evidence="1">
    <location>
        <begin position="479"/>
        <end position="557"/>
    </location>
</feature>
<dbReference type="InterPro" id="IPR041495">
    <property type="entry name" value="Mub_B2"/>
</dbReference>
<feature type="domain" description="Mub B2-like" evidence="2">
    <location>
        <begin position="102"/>
        <end position="195"/>
    </location>
</feature>